<dbReference type="Proteomes" id="UP000499080">
    <property type="component" value="Unassembled WGS sequence"/>
</dbReference>
<organism evidence="2 3">
    <name type="scientific">Araneus ventricosus</name>
    <name type="common">Orbweaver spider</name>
    <name type="synonym">Epeira ventricosa</name>
    <dbReference type="NCBI Taxonomy" id="182803"/>
    <lineage>
        <taxon>Eukaryota</taxon>
        <taxon>Metazoa</taxon>
        <taxon>Ecdysozoa</taxon>
        <taxon>Arthropoda</taxon>
        <taxon>Chelicerata</taxon>
        <taxon>Arachnida</taxon>
        <taxon>Araneae</taxon>
        <taxon>Araneomorphae</taxon>
        <taxon>Entelegynae</taxon>
        <taxon>Araneoidea</taxon>
        <taxon>Araneidae</taxon>
        <taxon>Araneus</taxon>
    </lineage>
</organism>
<gene>
    <name evidence="2" type="ORF">AVEN_184231_1</name>
    <name evidence="1" type="ORF">AVEN_61389_1</name>
</gene>
<proteinExistence type="predicted"/>
<keyword evidence="3" id="KW-1185">Reference proteome</keyword>
<dbReference type="EMBL" id="BGPR01196784">
    <property type="protein sequence ID" value="GBN06849.1"/>
    <property type="molecule type" value="Genomic_DNA"/>
</dbReference>
<evidence type="ECO:0000313" key="1">
    <source>
        <dbReference type="EMBL" id="GBN06797.1"/>
    </source>
</evidence>
<evidence type="ECO:0000313" key="2">
    <source>
        <dbReference type="EMBL" id="GBN06849.1"/>
    </source>
</evidence>
<name>A0A4Y2KXH8_ARAVE</name>
<sequence length="111" mass="12661">MPYCCLARFVNLTQAASEYMSTRFILRSSICLVISRLPHAKTDRQCEKTVRIGVVRNGRLHIRTVPISGERRYVMGGERGSPTKSELLVMDEFPYCGAIVNDQPNEWAKRL</sequence>
<dbReference type="AlphaFoldDB" id="A0A4Y2KXH8"/>
<accession>A0A4Y2KXH8</accession>
<dbReference type="EMBL" id="BGPR01196767">
    <property type="protein sequence ID" value="GBN06797.1"/>
    <property type="molecule type" value="Genomic_DNA"/>
</dbReference>
<protein>
    <submittedName>
        <fullName evidence="2">Uncharacterized protein</fullName>
    </submittedName>
</protein>
<reference evidence="2 3" key="1">
    <citation type="journal article" date="2019" name="Sci. Rep.">
        <title>Orb-weaving spider Araneus ventricosus genome elucidates the spidroin gene catalogue.</title>
        <authorList>
            <person name="Kono N."/>
            <person name="Nakamura H."/>
            <person name="Ohtoshi R."/>
            <person name="Moran D.A.P."/>
            <person name="Shinohara A."/>
            <person name="Yoshida Y."/>
            <person name="Fujiwara M."/>
            <person name="Mori M."/>
            <person name="Tomita M."/>
            <person name="Arakawa K."/>
        </authorList>
    </citation>
    <scope>NUCLEOTIDE SEQUENCE [LARGE SCALE GENOMIC DNA]</scope>
</reference>
<comment type="caution">
    <text evidence="2">The sequence shown here is derived from an EMBL/GenBank/DDBJ whole genome shotgun (WGS) entry which is preliminary data.</text>
</comment>
<evidence type="ECO:0000313" key="3">
    <source>
        <dbReference type="Proteomes" id="UP000499080"/>
    </source>
</evidence>